<name>A0ACB9ENB9_9ASTR</name>
<gene>
    <name evidence="1" type="ORF">L1987_50607</name>
</gene>
<protein>
    <submittedName>
        <fullName evidence="1">Uncharacterized protein</fullName>
    </submittedName>
</protein>
<keyword evidence="2" id="KW-1185">Reference proteome</keyword>
<accession>A0ACB9ENB9</accession>
<sequence length="366" mass="40826">MALLMEKGTEPQTESELADLDAISALKESAAIELKEEGNKYVKMGKKHYSEAIKCYTRAINQKALSDTETSILFSNRAHVNLLLGNYGRALSDSEEAIKLSPANVKAFYRAAKASLSLNKLVEAKAFSEKGLDQNPDNEELKTLKKQIDSQISELQQREAQVSKALKTAKDLVSAIEDRELKIGQATFQKLSGLKKPILDKDHILHWPVLLLYAEVMSSDFIEDFCETDMFSAHLGLISFSHSAEPLPWDKENAYTRDAIELYYEAGSGVCLSKKEIISNFLQGTVASHLETFGDDETDTVKSFPKGISSVGNNRSKWVKVNERRTLNAVLKEPNFVIPGIPVFFVVSKRSSFYKDFKSGNWSLPS</sequence>
<comment type="caution">
    <text evidence="1">The sequence shown here is derived from an EMBL/GenBank/DDBJ whole genome shotgun (WGS) entry which is preliminary data.</text>
</comment>
<dbReference type="EMBL" id="CM042034">
    <property type="protein sequence ID" value="KAI3760216.1"/>
    <property type="molecule type" value="Genomic_DNA"/>
</dbReference>
<reference evidence="1 2" key="2">
    <citation type="journal article" date="2022" name="Mol. Ecol. Resour.">
        <title>The genomes of chicory, endive, great burdock and yacon provide insights into Asteraceae paleo-polyploidization history and plant inulin production.</title>
        <authorList>
            <person name="Fan W."/>
            <person name="Wang S."/>
            <person name="Wang H."/>
            <person name="Wang A."/>
            <person name="Jiang F."/>
            <person name="Liu H."/>
            <person name="Zhao H."/>
            <person name="Xu D."/>
            <person name="Zhang Y."/>
        </authorList>
    </citation>
    <scope>NUCLEOTIDE SEQUENCE [LARGE SCALE GENOMIC DNA]</scope>
    <source>
        <strain evidence="2">cv. Yunnan</strain>
        <tissue evidence="1">Leaves</tissue>
    </source>
</reference>
<evidence type="ECO:0000313" key="1">
    <source>
        <dbReference type="EMBL" id="KAI3760216.1"/>
    </source>
</evidence>
<reference evidence="2" key="1">
    <citation type="journal article" date="2022" name="Mol. Ecol. Resour.">
        <title>The genomes of chicory, endive, great burdock and yacon provide insights into Asteraceae palaeo-polyploidization history and plant inulin production.</title>
        <authorList>
            <person name="Fan W."/>
            <person name="Wang S."/>
            <person name="Wang H."/>
            <person name="Wang A."/>
            <person name="Jiang F."/>
            <person name="Liu H."/>
            <person name="Zhao H."/>
            <person name="Xu D."/>
            <person name="Zhang Y."/>
        </authorList>
    </citation>
    <scope>NUCLEOTIDE SEQUENCE [LARGE SCALE GENOMIC DNA]</scope>
    <source>
        <strain evidence="2">cv. Yunnan</strain>
    </source>
</reference>
<evidence type="ECO:0000313" key="2">
    <source>
        <dbReference type="Proteomes" id="UP001056120"/>
    </source>
</evidence>
<proteinExistence type="predicted"/>
<dbReference type="Proteomes" id="UP001056120">
    <property type="component" value="Linkage Group LG17"/>
</dbReference>
<organism evidence="1 2">
    <name type="scientific">Smallanthus sonchifolius</name>
    <dbReference type="NCBI Taxonomy" id="185202"/>
    <lineage>
        <taxon>Eukaryota</taxon>
        <taxon>Viridiplantae</taxon>
        <taxon>Streptophyta</taxon>
        <taxon>Embryophyta</taxon>
        <taxon>Tracheophyta</taxon>
        <taxon>Spermatophyta</taxon>
        <taxon>Magnoliopsida</taxon>
        <taxon>eudicotyledons</taxon>
        <taxon>Gunneridae</taxon>
        <taxon>Pentapetalae</taxon>
        <taxon>asterids</taxon>
        <taxon>campanulids</taxon>
        <taxon>Asterales</taxon>
        <taxon>Asteraceae</taxon>
        <taxon>Asteroideae</taxon>
        <taxon>Heliantheae alliance</taxon>
        <taxon>Millerieae</taxon>
        <taxon>Smallanthus</taxon>
    </lineage>
</organism>